<evidence type="ECO:0000259" key="2">
    <source>
        <dbReference type="Pfam" id="PF01232"/>
    </source>
</evidence>
<dbReference type="Gene3D" id="3.40.50.720">
    <property type="entry name" value="NAD(P)-binding Rossmann-like Domain"/>
    <property type="match status" value="1"/>
</dbReference>
<dbReference type="SUPFAM" id="SSF51735">
    <property type="entry name" value="NAD(P)-binding Rossmann-fold domains"/>
    <property type="match status" value="1"/>
</dbReference>
<dbReference type="InterPro" id="IPR000669">
    <property type="entry name" value="Mannitol_DH"/>
</dbReference>
<sequence>RAVIDYAAQLDAGLATWIEVNVAFPNAMVDSITPKTEDYTVDSVSTAIGARDKWPIQREQFTQWVIEDNWNGERPAWDKVGVVFTSDVEGFEKAKLRLLNCLHSTLAYAGSLAGFETVFDVTSDDAFYQFICQLANEEVIGSFEAPKELDVESYSKEIIERFLNPEIRHLLAQIAWDGSQKVQMRILPIIEDNLALGRSTKLLSLSLACWFEFICRALKEDREIVDPLASDFANMPALLSDDCSDVVAAFLSIESVFGQDLKNNTCLKAQLSNSLSALRIGEVSQINSVVEKLC</sequence>
<evidence type="ECO:0000313" key="4">
    <source>
        <dbReference type="EMBL" id="OUR75725.1"/>
    </source>
</evidence>
<accession>A0A1Y5E3Z6</accession>
<protein>
    <submittedName>
        <fullName evidence="4">Mannitol dehydrogenase</fullName>
    </submittedName>
</protein>
<dbReference type="Proteomes" id="UP000243053">
    <property type="component" value="Unassembled WGS sequence"/>
</dbReference>
<proteinExistence type="predicted"/>
<dbReference type="InterPro" id="IPR036291">
    <property type="entry name" value="NAD(P)-bd_dom_sf"/>
</dbReference>
<dbReference type="InterPro" id="IPR013328">
    <property type="entry name" value="6PGD_dom2"/>
</dbReference>
<organism evidence="4 5">
    <name type="scientific">Colwellia psychrerythraea</name>
    <name type="common">Vibrio psychroerythus</name>
    <dbReference type="NCBI Taxonomy" id="28229"/>
    <lineage>
        <taxon>Bacteria</taxon>
        <taxon>Pseudomonadati</taxon>
        <taxon>Pseudomonadota</taxon>
        <taxon>Gammaproteobacteria</taxon>
        <taxon>Alteromonadales</taxon>
        <taxon>Colwelliaceae</taxon>
        <taxon>Colwellia</taxon>
    </lineage>
</organism>
<feature type="domain" description="Mannitol dehydrogenase N-terminal" evidence="2">
    <location>
        <begin position="9"/>
        <end position="79"/>
    </location>
</feature>
<evidence type="ECO:0000259" key="3">
    <source>
        <dbReference type="Pfam" id="PF08125"/>
    </source>
</evidence>
<evidence type="ECO:0000313" key="5">
    <source>
        <dbReference type="Proteomes" id="UP000243053"/>
    </source>
</evidence>
<evidence type="ECO:0000256" key="1">
    <source>
        <dbReference type="ARBA" id="ARBA00023002"/>
    </source>
</evidence>
<comment type="caution">
    <text evidence="4">The sequence shown here is derived from an EMBL/GenBank/DDBJ whole genome shotgun (WGS) entry which is preliminary data.</text>
</comment>
<dbReference type="EMBL" id="MAAF01000107">
    <property type="protein sequence ID" value="OUR75725.1"/>
    <property type="molecule type" value="Genomic_DNA"/>
</dbReference>
<feature type="domain" description="Mannitol dehydrogenase C-terminal" evidence="3">
    <location>
        <begin position="87"/>
        <end position="278"/>
    </location>
</feature>
<reference evidence="5" key="1">
    <citation type="journal article" date="2017" name="Proc. Natl. Acad. Sci. U.S.A.">
        <title>Simulation of Deepwater Horizon oil plume reveals substrate specialization within a complex community of hydrocarbon degraders.</title>
        <authorList>
            <person name="Hu P."/>
            <person name="Dubinsky E.A."/>
            <person name="Probst A.J."/>
            <person name="Wang J."/>
            <person name="Sieber C.M.K."/>
            <person name="Tom L.M."/>
            <person name="Gardinali P."/>
            <person name="Banfield J.F."/>
            <person name="Atlas R.M."/>
            <person name="Andersen G.L."/>
        </authorList>
    </citation>
    <scope>NUCLEOTIDE SEQUENCE [LARGE SCALE GENOMIC DNA]</scope>
</reference>
<dbReference type="Pfam" id="PF08125">
    <property type="entry name" value="Mannitol_dh_C"/>
    <property type="match status" value="1"/>
</dbReference>
<dbReference type="Gene3D" id="1.10.1040.10">
    <property type="entry name" value="N-(1-d-carboxylethyl)-l-norvaline Dehydrogenase, domain 2"/>
    <property type="match status" value="1"/>
</dbReference>
<dbReference type="InterPro" id="IPR013118">
    <property type="entry name" value="Mannitol_DH_C"/>
</dbReference>
<dbReference type="AlphaFoldDB" id="A0A1Y5E3Z6"/>
<dbReference type="Pfam" id="PF01232">
    <property type="entry name" value="Mannitol_dh"/>
    <property type="match status" value="1"/>
</dbReference>
<name>A0A1Y5E3Z6_COLPS</name>
<dbReference type="InterPro" id="IPR013131">
    <property type="entry name" value="Mannitol_DH_N"/>
</dbReference>
<dbReference type="PANTHER" id="PTHR43362:SF1">
    <property type="entry name" value="MANNITOL DEHYDROGENASE 2-RELATED"/>
    <property type="match status" value="1"/>
</dbReference>
<feature type="non-terminal residue" evidence="4">
    <location>
        <position position="1"/>
    </location>
</feature>
<dbReference type="SUPFAM" id="SSF48179">
    <property type="entry name" value="6-phosphogluconate dehydrogenase C-terminal domain-like"/>
    <property type="match status" value="1"/>
</dbReference>
<keyword evidence="1" id="KW-0560">Oxidoreductase</keyword>
<dbReference type="InterPro" id="IPR008927">
    <property type="entry name" value="6-PGluconate_DH-like_C_sf"/>
</dbReference>
<gene>
    <name evidence="4" type="ORF">A9Q75_17390</name>
</gene>
<dbReference type="InterPro" id="IPR050988">
    <property type="entry name" value="Mannitol_DH/Oxidoreductase"/>
</dbReference>
<dbReference type="PANTHER" id="PTHR43362">
    <property type="entry name" value="MANNITOL DEHYDROGENASE DSF1-RELATED"/>
    <property type="match status" value="1"/>
</dbReference>
<dbReference type="GO" id="GO:0016616">
    <property type="term" value="F:oxidoreductase activity, acting on the CH-OH group of donors, NAD or NADP as acceptor"/>
    <property type="evidence" value="ECO:0007669"/>
    <property type="project" value="TreeGrafter"/>
</dbReference>
<dbReference type="PRINTS" id="PR00084">
    <property type="entry name" value="MTLDHDRGNASE"/>
</dbReference>